<organism evidence="1 2">
    <name type="scientific">Alcaligenes ammonioxydans</name>
    <dbReference type="NCBI Taxonomy" id="2582914"/>
    <lineage>
        <taxon>Bacteria</taxon>
        <taxon>Pseudomonadati</taxon>
        <taxon>Pseudomonadota</taxon>
        <taxon>Betaproteobacteria</taxon>
        <taxon>Burkholderiales</taxon>
        <taxon>Alcaligenaceae</taxon>
        <taxon>Alcaligenes</taxon>
    </lineage>
</organism>
<dbReference type="InterPro" id="IPR036086">
    <property type="entry name" value="ParB/Sulfiredoxin_sf"/>
</dbReference>
<accession>A0ABX8SW51</accession>
<reference evidence="1 2" key="1">
    <citation type="submission" date="2020-02" db="EMBL/GenBank/DDBJ databases">
        <title>Partial ammonium oxidation to N2 by heterotrophic bacteria.</title>
        <authorList>
            <person name="Wu M."/>
        </authorList>
    </citation>
    <scope>NUCLEOTIDE SEQUENCE [LARGE SCALE GENOMIC DNA]</scope>
    <source>
        <strain evidence="1 2">HO-1</strain>
    </source>
</reference>
<dbReference type="EMBL" id="CP049362">
    <property type="protein sequence ID" value="QXX79138.1"/>
    <property type="molecule type" value="Genomic_DNA"/>
</dbReference>
<name>A0ABX8SW51_9BURK</name>
<dbReference type="RefSeq" id="WP_131071808.1">
    <property type="nucleotide sequence ID" value="NZ_CP049362.1"/>
</dbReference>
<evidence type="ECO:0000313" key="1">
    <source>
        <dbReference type="EMBL" id="QXX79138.1"/>
    </source>
</evidence>
<proteinExistence type="predicted"/>
<dbReference type="Proteomes" id="UP000826050">
    <property type="component" value="Chromosome"/>
</dbReference>
<keyword evidence="2" id="KW-1185">Reference proteome</keyword>
<protein>
    <recommendedName>
        <fullName evidence="3">ParB/Sulfiredoxin domain-containing protein</fullName>
    </recommendedName>
</protein>
<dbReference type="Gene3D" id="3.90.1530.10">
    <property type="entry name" value="Conserved hypothetical protein from pyrococcus furiosus pfu- 392566-001, ParB domain"/>
    <property type="match status" value="1"/>
</dbReference>
<gene>
    <name evidence="1" type="ORF">FE795_08990</name>
</gene>
<sequence>MSRTFSLEDFIPSPPPPRREYESYHPIPEHESFLALTIDMSLLANALTGDRSWCTNRVDRRPGESYKPFKYEQAVASISNKETIYMPWLYFDEGRTRIMDGRHRLYALLDAGYTHVTVQIRPACVPMVSTLVEKKSLYSN</sequence>
<dbReference type="SUPFAM" id="SSF110849">
    <property type="entry name" value="ParB/Sulfiredoxin"/>
    <property type="match status" value="1"/>
</dbReference>
<evidence type="ECO:0000313" key="2">
    <source>
        <dbReference type="Proteomes" id="UP000826050"/>
    </source>
</evidence>
<evidence type="ECO:0008006" key="3">
    <source>
        <dbReference type="Google" id="ProtNLM"/>
    </source>
</evidence>